<evidence type="ECO:0000259" key="2">
    <source>
        <dbReference type="Pfam" id="PF26188"/>
    </source>
</evidence>
<dbReference type="GO" id="GO:0000963">
    <property type="term" value="P:mitochondrial RNA processing"/>
    <property type="evidence" value="ECO:0007669"/>
    <property type="project" value="TreeGrafter"/>
</dbReference>
<dbReference type="PANTHER" id="PTHR21228:SF40">
    <property type="entry name" value="LD45607P"/>
    <property type="match status" value="1"/>
</dbReference>
<dbReference type="GO" id="GO:0005759">
    <property type="term" value="C:mitochondrial matrix"/>
    <property type="evidence" value="ECO:0007669"/>
    <property type="project" value="TreeGrafter"/>
</dbReference>
<gene>
    <name evidence="3" type="ORF">THAOC_00119</name>
</gene>
<feature type="region of interest" description="Disordered" evidence="1">
    <location>
        <begin position="148"/>
        <end position="177"/>
    </location>
</feature>
<comment type="caution">
    <text evidence="3">The sequence shown here is derived from an EMBL/GenBank/DDBJ whole genome shotgun (WGS) entry which is preliminary data.</text>
</comment>
<evidence type="ECO:0000256" key="1">
    <source>
        <dbReference type="SAM" id="MobiDB-lite"/>
    </source>
</evidence>
<sequence length="1158" mass="128635">MSGIRPRCVGPGAEVYVCQGWSNLRAHHRVRARGSPMWNHLVPWQRSQSTAAANVVASSRLGIGDSFRACEFALFRVAARPKFYEDMIGHPKLTSKRKKKKKKKKKTSPRRFGSTQYPYRSRIRPNRVCIKASLQDCKAGAVYQVEESHELQTPGPRPAAAAPLPAPRAGHQPPTAEGEGAFRAEWAAGLGQARPPELGTSRPRRERERFEPYEPGKAKRGCNDEDGSRRHGRYQHQGPGQQRQSRFQPPELGPSRPRQERLAPYEPGSAKRGHDNEDGSRGRDSWERRKRSRRDDDGRKHRHEERGQRYSSRDGPVSKSGDRSQFRSRSRSRGRQSDWSRGCEEGKSPWGGTNDRGHGRMSWSDSTRRAYPEESTVVHRSTMLDRNGCLGRGWDRAQGGDRGQCRGGRGRGAASMQGRGPDFRTCQTLVELVNLARCNLDSMNNRAIAAFWSTLPRLLHKRGAQDPNLEENLRCFIGITCTRIHSFQCRDLAQASLGIAKTISQISRGDQEYRADDPRQIMWGLFVNESQSSPIFDSIASSAVGMLNGFDARCLSNLIYSFGLVERNPDIGGETLFNVFGEAAGKILHTFKSQDLSNMLWAFVKVDAKNSRLFQDTGGVISGMDLDSFQPQHLANILWSFAKSGKANPELFQALGNHIVARRLNDFQPQALSNIAWAFATSGVSHPELFKKIGDHIASPASLGSFKPQDLSNTALAFAKAGVSHPKLFQKIGDHVARLMSLDSFKPQALSNTPWAFATAGASHPELFKKIGDHIAVLDSLGSFKPQDFSNTAWAFATARVFHPRLFEKLTTEAVASKDHFDDQEVSNFLWACATVGHTDQRLFSAFAPVIASRLGKFNKQHLANIAWAYSVANLPRHDLFNKGYVSALASNEKEFSVELLAQLHQWQLWQQELESGIEVPQSLRAKCRNAFTSAGYSESRLQNDVVDELKAAGLDLEEEVLLGSGYRIDALVKVGDERKVAVEVDGPSHFIDRRPVGKPDLLAHNHPAGGSLGDDSGSRPSSASAFFEVKTFQGNPSKRTKQTEAGHLPGHNTGAIFDCLTRNLRPTHQFLDSKASWDPSRSHKMVSGGRGLSPWLSVPTCAQCRNEKQHMQQTQTTVNRDPISHQHAELAGTSAMPKRDMVDSSNSRTAMIRTCLR</sequence>
<dbReference type="InterPro" id="IPR050870">
    <property type="entry name" value="FAST_kinase"/>
</dbReference>
<dbReference type="Proteomes" id="UP000266841">
    <property type="component" value="Unassembled WGS sequence"/>
</dbReference>
<feature type="compositionally biased region" description="Basic and acidic residues" evidence="1">
    <location>
        <begin position="203"/>
        <end position="229"/>
    </location>
</feature>
<feature type="compositionally biased region" description="Basic and acidic residues" evidence="1">
    <location>
        <begin position="994"/>
        <end position="1004"/>
    </location>
</feature>
<accession>K0TPJ9</accession>
<feature type="compositionally biased region" description="Polar residues" evidence="1">
    <location>
        <begin position="238"/>
        <end position="247"/>
    </location>
</feature>
<dbReference type="InterPro" id="IPR058917">
    <property type="entry name" value="RESC6_dom"/>
</dbReference>
<feature type="compositionally biased region" description="Gly residues" evidence="1">
    <location>
        <begin position="400"/>
        <end position="411"/>
    </location>
</feature>
<reference evidence="3 4" key="1">
    <citation type="journal article" date="2012" name="Genome Biol.">
        <title>Genome and low-iron response of an oceanic diatom adapted to chronic iron limitation.</title>
        <authorList>
            <person name="Lommer M."/>
            <person name="Specht M."/>
            <person name="Roy A.S."/>
            <person name="Kraemer L."/>
            <person name="Andreson R."/>
            <person name="Gutowska M.A."/>
            <person name="Wolf J."/>
            <person name="Bergner S.V."/>
            <person name="Schilhabel M.B."/>
            <person name="Klostermeier U.C."/>
            <person name="Beiko R.G."/>
            <person name="Rosenstiel P."/>
            <person name="Hippler M."/>
            <person name="Laroche J."/>
        </authorList>
    </citation>
    <scope>NUCLEOTIDE SEQUENCE [LARGE SCALE GENOMIC DNA]</scope>
    <source>
        <strain evidence="3 4">CCMP1005</strain>
    </source>
</reference>
<dbReference type="EMBL" id="AGNL01000125">
    <property type="protein sequence ID" value="EJK78006.1"/>
    <property type="molecule type" value="Genomic_DNA"/>
</dbReference>
<feature type="compositionally biased region" description="Basic and acidic residues" evidence="1">
    <location>
        <begin position="335"/>
        <end position="347"/>
    </location>
</feature>
<feature type="compositionally biased region" description="Basic residues" evidence="1">
    <location>
        <begin position="93"/>
        <end position="109"/>
    </location>
</feature>
<dbReference type="AlphaFoldDB" id="K0TPJ9"/>
<feature type="compositionally biased region" description="Basic and acidic residues" evidence="1">
    <location>
        <begin position="272"/>
        <end position="312"/>
    </location>
</feature>
<dbReference type="GO" id="GO:0035770">
    <property type="term" value="C:ribonucleoprotein granule"/>
    <property type="evidence" value="ECO:0007669"/>
    <property type="project" value="TreeGrafter"/>
</dbReference>
<dbReference type="Pfam" id="PF26188">
    <property type="entry name" value="RESC6"/>
    <property type="match status" value="1"/>
</dbReference>
<feature type="region of interest" description="Disordered" evidence="1">
    <location>
        <begin position="189"/>
        <end position="375"/>
    </location>
</feature>
<organism evidence="3 4">
    <name type="scientific">Thalassiosira oceanica</name>
    <name type="common">Marine diatom</name>
    <dbReference type="NCBI Taxonomy" id="159749"/>
    <lineage>
        <taxon>Eukaryota</taxon>
        <taxon>Sar</taxon>
        <taxon>Stramenopiles</taxon>
        <taxon>Ochrophyta</taxon>
        <taxon>Bacillariophyta</taxon>
        <taxon>Coscinodiscophyceae</taxon>
        <taxon>Thalassiosirophycidae</taxon>
        <taxon>Thalassiosirales</taxon>
        <taxon>Thalassiosiraceae</taxon>
        <taxon>Thalassiosira</taxon>
    </lineage>
</organism>
<feature type="region of interest" description="Disordered" evidence="1">
    <location>
        <begin position="994"/>
        <end position="1052"/>
    </location>
</feature>
<dbReference type="eggNOG" id="ENOG502S18V">
    <property type="taxonomic scope" value="Eukaryota"/>
</dbReference>
<name>K0TPJ9_THAOC</name>
<feature type="region of interest" description="Disordered" evidence="1">
    <location>
        <begin position="399"/>
        <end position="420"/>
    </location>
</feature>
<keyword evidence="4" id="KW-1185">Reference proteome</keyword>
<feature type="compositionally biased region" description="Low complexity" evidence="1">
    <location>
        <begin position="158"/>
        <end position="170"/>
    </location>
</feature>
<evidence type="ECO:0000313" key="4">
    <source>
        <dbReference type="Proteomes" id="UP000266841"/>
    </source>
</evidence>
<evidence type="ECO:0000313" key="3">
    <source>
        <dbReference type="EMBL" id="EJK78006.1"/>
    </source>
</evidence>
<proteinExistence type="predicted"/>
<protein>
    <recommendedName>
        <fullName evidence="2">RNA-editing substrate-binding complex 6 protein domain-containing protein</fullName>
    </recommendedName>
</protein>
<dbReference type="GO" id="GO:0044528">
    <property type="term" value="P:regulation of mitochondrial mRNA stability"/>
    <property type="evidence" value="ECO:0007669"/>
    <property type="project" value="TreeGrafter"/>
</dbReference>
<dbReference type="GO" id="GO:0003723">
    <property type="term" value="F:RNA binding"/>
    <property type="evidence" value="ECO:0007669"/>
    <property type="project" value="TreeGrafter"/>
</dbReference>
<dbReference type="OrthoDB" id="2019031at2759"/>
<feature type="region of interest" description="Disordered" evidence="1">
    <location>
        <begin position="89"/>
        <end position="117"/>
    </location>
</feature>
<dbReference type="PANTHER" id="PTHR21228">
    <property type="entry name" value="FAST LEU-RICH DOMAIN-CONTAINING"/>
    <property type="match status" value="1"/>
</dbReference>
<feature type="domain" description="RNA-editing substrate-binding complex 6 protein" evidence="2">
    <location>
        <begin position="710"/>
        <end position="882"/>
    </location>
</feature>